<dbReference type="PANTHER" id="PTHR33408:SF2">
    <property type="entry name" value="TRANSPOSASE DDE DOMAIN-CONTAINING PROTEIN"/>
    <property type="match status" value="1"/>
</dbReference>
<name>A0A1H8ECC6_9RHOB</name>
<dbReference type="AlphaFoldDB" id="A0A1H8ECC6"/>
<feature type="coiled-coil region" evidence="1">
    <location>
        <begin position="98"/>
        <end position="125"/>
    </location>
</feature>
<protein>
    <submittedName>
        <fullName evidence="3">Transposase DDE domain-containing protein</fullName>
    </submittedName>
</protein>
<dbReference type="InterPro" id="IPR002559">
    <property type="entry name" value="Transposase_11"/>
</dbReference>
<keyword evidence="4" id="KW-1185">Reference proteome</keyword>
<gene>
    <name evidence="3" type="ORF">SAMN05216227_1008136</name>
</gene>
<evidence type="ECO:0000256" key="1">
    <source>
        <dbReference type="SAM" id="Coils"/>
    </source>
</evidence>
<evidence type="ECO:0000313" key="4">
    <source>
        <dbReference type="Proteomes" id="UP000183002"/>
    </source>
</evidence>
<evidence type="ECO:0000313" key="3">
    <source>
        <dbReference type="EMBL" id="SEN17123.1"/>
    </source>
</evidence>
<evidence type="ECO:0000259" key="2">
    <source>
        <dbReference type="Pfam" id="PF01609"/>
    </source>
</evidence>
<dbReference type="Proteomes" id="UP000183002">
    <property type="component" value="Unassembled WGS sequence"/>
</dbReference>
<reference evidence="3 4" key="1">
    <citation type="submission" date="2016-10" db="EMBL/GenBank/DDBJ databases">
        <authorList>
            <person name="de Groot N.N."/>
        </authorList>
    </citation>
    <scope>NUCLEOTIDE SEQUENCE [LARGE SCALE GENOMIC DNA]</scope>
    <source>
        <strain evidence="3 4">CGMCC 1.10836</strain>
    </source>
</reference>
<feature type="domain" description="Transposase IS4-like" evidence="2">
    <location>
        <begin position="149"/>
        <end position="221"/>
    </location>
</feature>
<dbReference type="PANTHER" id="PTHR33408">
    <property type="entry name" value="TRANSPOSASE"/>
    <property type="match status" value="1"/>
</dbReference>
<sequence length="292" mass="32737">MRQLRPDFKTIADFRRENKKSFWQVFREFVVLCRSLDLFGRELIAVDGTRLKAVKSGQRNFTKAKLARAMAESDERLGRYLKQLDDADKDDTTPLGRVDNLEEKIAAIKERRAQLVQRRAELDASGEDQISLTDPDARAMHSSSRIGVGYDIQIAVDTKHKLIAEQQVHNNVSDLGLLAETASAARENLGVDRIAVVADRGYYKIEDIEDCEAVGVTPYVPKPLRGSAVKNGFFTKEQFHYDPDVDVLICPGGRQLAPKHKSKIRDNDAVIFVNTKACKACDLRARCTNAAC</sequence>
<dbReference type="GO" id="GO:0003677">
    <property type="term" value="F:DNA binding"/>
    <property type="evidence" value="ECO:0007669"/>
    <property type="project" value="InterPro"/>
</dbReference>
<proteinExistence type="predicted"/>
<keyword evidence="1" id="KW-0175">Coiled coil</keyword>
<dbReference type="EMBL" id="FOCO01000008">
    <property type="protein sequence ID" value="SEN17123.1"/>
    <property type="molecule type" value="Genomic_DNA"/>
</dbReference>
<accession>A0A1H8ECC6</accession>
<organism evidence="3 4">
    <name type="scientific">Pseudorhodobacter antarcticus</name>
    <dbReference type="NCBI Taxonomy" id="1077947"/>
    <lineage>
        <taxon>Bacteria</taxon>
        <taxon>Pseudomonadati</taxon>
        <taxon>Pseudomonadota</taxon>
        <taxon>Alphaproteobacteria</taxon>
        <taxon>Rhodobacterales</taxon>
        <taxon>Paracoccaceae</taxon>
        <taxon>Pseudorhodobacter</taxon>
    </lineage>
</organism>
<dbReference type="STRING" id="1077947.SAMN05216227_1008136"/>
<dbReference type="Pfam" id="PF01609">
    <property type="entry name" value="DDE_Tnp_1"/>
    <property type="match status" value="1"/>
</dbReference>
<dbReference type="GO" id="GO:0006313">
    <property type="term" value="P:DNA transposition"/>
    <property type="evidence" value="ECO:0007669"/>
    <property type="project" value="InterPro"/>
</dbReference>
<dbReference type="GO" id="GO:0004803">
    <property type="term" value="F:transposase activity"/>
    <property type="evidence" value="ECO:0007669"/>
    <property type="project" value="InterPro"/>
</dbReference>